<reference evidence="9 10" key="1">
    <citation type="submission" date="2020-02" db="EMBL/GenBank/DDBJ databases">
        <title>complete genome sequence of Rhodobacteraceae bacterium.</title>
        <authorList>
            <person name="Park J."/>
            <person name="Kim Y.-S."/>
            <person name="Kim K.-H."/>
        </authorList>
    </citation>
    <scope>NUCLEOTIDE SEQUENCE [LARGE SCALE GENOMIC DNA]</scope>
    <source>
        <strain evidence="9 10">RR4-56</strain>
    </source>
</reference>
<dbReference type="EMBL" id="CP049056">
    <property type="protein sequence ID" value="QIE56778.1"/>
    <property type="molecule type" value="Genomic_DNA"/>
</dbReference>
<comment type="subcellular location">
    <subcellularLocation>
        <location evidence="1">Cell membrane</location>
        <topology evidence="1">Multi-pass membrane protein</topology>
    </subcellularLocation>
</comment>
<keyword evidence="2" id="KW-1003">Cell membrane</keyword>
<sequence length="553" mass="59322">MAILAFLTQLLGATMLLLYAVRMVRTGIERAFGASFRRIVTTAGGPLRAAAAGLTLAVILQSSAAVALLVAGFASVGAIGFATGLPALLGADLGSALLIQILSFKYEWLEPVLLALGGGLFLNSNRRATKQAGRILIGIAFILIALSFLRQAMEPIRESEFLPAIAGYLESDYVSAFIVGAALAFIMHSSVAAILMCVTLVAVGALPLMAGASLVLGANLGSAMLPLWLTRAMPTAARRIPAANLAIRGAGAIAAVIGVNHLPAIPYIAAVSEAQTVINVHIIFNCLLLISLPLCGFLQKPFERLMPHESEARLEVSVEQKSVLDEAALSTPQLALASLKREVLRMTQLTQTMARPVMELYDSGDKKLAAEIAAQDDFVDKALDGVRRYAAAMTHAHLKKDEEKRARELTEYAIALESAADIVVKRLVPLALKKSDKAIRFSPAGRRELVLMFESLLANLDLAANVLVSDDLESARLLLEEKNEMTQQERASRKKHLKRLGDGTSTSFESSNIHLETLSAIKDLNSQIAVVAYPILHRAGQLLETRLINNLKD</sequence>
<dbReference type="AlphaFoldDB" id="A0A7L5C0Y6"/>
<keyword evidence="10" id="KW-1185">Reference proteome</keyword>
<dbReference type="Pfam" id="PF01895">
    <property type="entry name" value="PhoU"/>
    <property type="match status" value="1"/>
</dbReference>
<dbReference type="PANTHER" id="PTHR10010:SF46">
    <property type="entry name" value="SODIUM-DEPENDENT PHOSPHATE TRANSPORT PROTEIN 2B"/>
    <property type="match status" value="1"/>
</dbReference>
<evidence type="ECO:0000256" key="3">
    <source>
        <dbReference type="ARBA" id="ARBA00022692"/>
    </source>
</evidence>
<gene>
    <name evidence="9" type="ORF">G5B40_15850</name>
</gene>
<dbReference type="RefSeq" id="WP_165100512.1">
    <property type="nucleotide sequence ID" value="NZ_CP049056.1"/>
</dbReference>
<feature type="transmembrane region" description="Helical" evidence="7">
    <location>
        <begin position="50"/>
        <end position="71"/>
    </location>
</feature>
<feature type="transmembrane region" description="Helical" evidence="7">
    <location>
        <begin position="173"/>
        <end position="201"/>
    </location>
</feature>
<dbReference type="Pfam" id="PF02690">
    <property type="entry name" value="Na_Pi_cotrans"/>
    <property type="match status" value="2"/>
</dbReference>
<evidence type="ECO:0000256" key="6">
    <source>
        <dbReference type="SAM" id="MobiDB-lite"/>
    </source>
</evidence>
<feature type="transmembrane region" description="Helical" evidence="7">
    <location>
        <begin position="135"/>
        <end position="153"/>
    </location>
</feature>
<evidence type="ECO:0000256" key="2">
    <source>
        <dbReference type="ARBA" id="ARBA00022475"/>
    </source>
</evidence>
<dbReference type="Gene3D" id="1.20.58.220">
    <property type="entry name" value="Phosphate transport system protein phou homolog 2, domain 2"/>
    <property type="match status" value="1"/>
</dbReference>
<evidence type="ECO:0000313" key="10">
    <source>
        <dbReference type="Proteomes" id="UP000503336"/>
    </source>
</evidence>
<proteinExistence type="predicted"/>
<keyword evidence="4 7" id="KW-1133">Transmembrane helix</keyword>
<dbReference type="Proteomes" id="UP000503336">
    <property type="component" value="Chromosome"/>
</dbReference>
<evidence type="ECO:0000256" key="7">
    <source>
        <dbReference type="SAM" id="Phobius"/>
    </source>
</evidence>
<dbReference type="GO" id="GO:0005886">
    <property type="term" value="C:plasma membrane"/>
    <property type="evidence" value="ECO:0007669"/>
    <property type="project" value="UniProtKB-SubCell"/>
</dbReference>
<evidence type="ECO:0000259" key="8">
    <source>
        <dbReference type="Pfam" id="PF01895"/>
    </source>
</evidence>
<organism evidence="9 10">
    <name type="scientific">Pikeienuella piscinae</name>
    <dbReference type="NCBI Taxonomy" id="2748098"/>
    <lineage>
        <taxon>Bacteria</taxon>
        <taxon>Pseudomonadati</taxon>
        <taxon>Pseudomonadota</taxon>
        <taxon>Alphaproteobacteria</taxon>
        <taxon>Rhodobacterales</taxon>
        <taxon>Paracoccaceae</taxon>
        <taxon>Pikeienuella</taxon>
    </lineage>
</organism>
<evidence type="ECO:0000256" key="4">
    <source>
        <dbReference type="ARBA" id="ARBA00022989"/>
    </source>
</evidence>
<feature type="transmembrane region" description="Helical" evidence="7">
    <location>
        <begin position="108"/>
        <end position="123"/>
    </location>
</feature>
<dbReference type="GO" id="GO:0005436">
    <property type="term" value="F:sodium:phosphate symporter activity"/>
    <property type="evidence" value="ECO:0007669"/>
    <property type="project" value="InterPro"/>
</dbReference>
<protein>
    <submittedName>
        <fullName evidence="9">Na/Pi cotransporter family protein</fullName>
    </submittedName>
</protein>
<feature type="transmembrane region" description="Helical" evidence="7">
    <location>
        <begin position="278"/>
        <end position="298"/>
    </location>
</feature>
<dbReference type="InterPro" id="IPR038078">
    <property type="entry name" value="PhoU-like_sf"/>
</dbReference>
<evidence type="ECO:0000256" key="5">
    <source>
        <dbReference type="ARBA" id="ARBA00023136"/>
    </source>
</evidence>
<evidence type="ECO:0000256" key="1">
    <source>
        <dbReference type="ARBA" id="ARBA00004651"/>
    </source>
</evidence>
<keyword evidence="3 7" id="KW-0812">Transmembrane</keyword>
<dbReference type="KEGG" id="hdh:G5B40_15850"/>
<evidence type="ECO:0000313" key="9">
    <source>
        <dbReference type="EMBL" id="QIE56778.1"/>
    </source>
</evidence>
<dbReference type="InterPro" id="IPR026022">
    <property type="entry name" value="PhoU_dom"/>
</dbReference>
<accession>A0A7L5C0Y6</accession>
<dbReference type="NCBIfam" id="NF037997">
    <property type="entry name" value="Na_Pi_symport"/>
    <property type="match status" value="1"/>
</dbReference>
<dbReference type="GO" id="GO:0044341">
    <property type="term" value="P:sodium-dependent phosphate transport"/>
    <property type="evidence" value="ECO:0007669"/>
    <property type="project" value="InterPro"/>
</dbReference>
<feature type="region of interest" description="Disordered" evidence="6">
    <location>
        <begin position="484"/>
        <end position="507"/>
    </location>
</feature>
<dbReference type="PANTHER" id="PTHR10010">
    <property type="entry name" value="SOLUTE CARRIER FAMILY 34 SODIUM PHOSPHATE , MEMBER 2-RELATED"/>
    <property type="match status" value="1"/>
</dbReference>
<keyword evidence="5 7" id="KW-0472">Membrane</keyword>
<dbReference type="InterPro" id="IPR003841">
    <property type="entry name" value="Na/Pi_transpt"/>
</dbReference>
<name>A0A7L5C0Y6_9RHOB</name>
<feature type="domain" description="PhoU" evidence="8">
    <location>
        <begin position="343"/>
        <end position="424"/>
    </location>
</feature>
<dbReference type="SUPFAM" id="SSF109755">
    <property type="entry name" value="PhoU-like"/>
    <property type="match status" value="1"/>
</dbReference>